<gene>
    <name evidence="3" type="ORF">EJB05_26000</name>
</gene>
<dbReference type="EMBL" id="RWGY01000013">
    <property type="protein sequence ID" value="TVU23624.1"/>
    <property type="molecule type" value="Genomic_DNA"/>
</dbReference>
<accession>A0A5J9UJI2</accession>
<proteinExistence type="predicted"/>
<evidence type="ECO:0000313" key="4">
    <source>
        <dbReference type="Proteomes" id="UP000324897"/>
    </source>
</evidence>
<feature type="transmembrane region" description="Helical" evidence="2">
    <location>
        <begin position="32"/>
        <end position="50"/>
    </location>
</feature>
<keyword evidence="4" id="KW-1185">Reference proteome</keyword>
<protein>
    <submittedName>
        <fullName evidence="3">Uncharacterized protein</fullName>
    </submittedName>
</protein>
<keyword evidence="2" id="KW-0812">Transmembrane</keyword>
<dbReference type="Proteomes" id="UP000324897">
    <property type="component" value="Chromosome 2"/>
</dbReference>
<dbReference type="Gramene" id="TVU23624">
    <property type="protein sequence ID" value="TVU23624"/>
    <property type="gene ID" value="EJB05_26000"/>
</dbReference>
<evidence type="ECO:0000256" key="1">
    <source>
        <dbReference type="SAM" id="MobiDB-lite"/>
    </source>
</evidence>
<keyword evidence="2" id="KW-1133">Transmembrane helix</keyword>
<keyword evidence="2" id="KW-0472">Membrane</keyword>
<sequence>MSTSSPPAVSDGSPADVETGLKEQEKEEDAAFVYYVLLFVGMVVYVGKITNSWRQAGLAVLTLSPFMALIFCVLPIVRKHALQTIAGKWKRSMGYDLAWPN</sequence>
<evidence type="ECO:0000313" key="3">
    <source>
        <dbReference type="EMBL" id="TVU23624.1"/>
    </source>
</evidence>
<comment type="caution">
    <text evidence="3">The sequence shown here is derived from an EMBL/GenBank/DDBJ whole genome shotgun (WGS) entry which is preliminary data.</text>
</comment>
<feature type="non-terminal residue" evidence="3">
    <location>
        <position position="1"/>
    </location>
</feature>
<name>A0A5J9UJI2_9POAL</name>
<organism evidence="3 4">
    <name type="scientific">Eragrostis curvula</name>
    <name type="common">weeping love grass</name>
    <dbReference type="NCBI Taxonomy" id="38414"/>
    <lineage>
        <taxon>Eukaryota</taxon>
        <taxon>Viridiplantae</taxon>
        <taxon>Streptophyta</taxon>
        <taxon>Embryophyta</taxon>
        <taxon>Tracheophyta</taxon>
        <taxon>Spermatophyta</taxon>
        <taxon>Magnoliopsida</taxon>
        <taxon>Liliopsida</taxon>
        <taxon>Poales</taxon>
        <taxon>Poaceae</taxon>
        <taxon>PACMAD clade</taxon>
        <taxon>Chloridoideae</taxon>
        <taxon>Eragrostideae</taxon>
        <taxon>Eragrostidinae</taxon>
        <taxon>Eragrostis</taxon>
    </lineage>
</organism>
<feature type="region of interest" description="Disordered" evidence="1">
    <location>
        <begin position="1"/>
        <end position="23"/>
    </location>
</feature>
<reference evidence="3 4" key="1">
    <citation type="journal article" date="2019" name="Sci. Rep.">
        <title>A high-quality genome of Eragrostis curvula grass provides insights into Poaceae evolution and supports new strategies to enhance forage quality.</title>
        <authorList>
            <person name="Carballo J."/>
            <person name="Santos B.A.C.M."/>
            <person name="Zappacosta D."/>
            <person name="Garbus I."/>
            <person name="Selva J.P."/>
            <person name="Gallo C.A."/>
            <person name="Diaz A."/>
            <person name="Albertini E."/>
            <person name="Caccamo M."/>
            <person name="Echenique V."/>
        </authorList>
    </citation>
    <scope>NUCLEOTIDE SEQUENCE [LARGE SCALE GENOMIC DNA]</scope>
    <source>
        <strain evidence="4">cv. Victoria</strain>
        <tissue evidence="3">Leaf</tissue>
    </source>
</reference>
<feature type="transmembrane region" description="Helical" evidence="2">
    <location>
        <begin position="56"/>
        <end position="77"/>
    </location>
</feature>
<dbReference type="AlphaFoldDB" id="A0A5J9UJI2"/>
<evidence type="ECO:0000256" key="2">
    <source>
        <dbReference type="SAM" id="Phobius"/>
    </source>
</evidence>